<keyword evidence="1" id="KW-0472">Membrane</keyword>
<protein>
    <recommendedName>
        <fullName evidence="4">Type VI secretion system transmembrane protein TssO</fullName>
    </recommendedName>
</protein>
<accession>A0A0B7HBB4</accession>
<evidence type="ECO:0008006" key="4">
    <source>
        <dbReference type="Google" id="ProtNLM"/>
    </source>
</evidence>
<evidence type="ECO:0000313" key="3">
    <source>
        <dbReference type="Proteomes" id="UP000038055"/>
    </source>
</evidence>
<name>A0A0B7HBB4_9FLAO</name>
<dbReference type="EMBL" id="CDOD01000022">
    <property type="protein sequence ID" value="CEN35834.1"/>
    <property type="molecule type" value="Genomic_DNA"/>
</dbReference>
<reference evidence="3" key="1">
    <citation type="submission" date="2015-01" db="EMBL/GenBank/DDBJ databases">
        <authorList>
            <person name="MANFREDI Pablo"/>
        </authorList>
    </citation>
    <scope>NUCLEOTIDE SEQUENCE [LARGE SCALE GENOMIC DNA]</scope>
    <source>
        <strain evidence="3">Ccyn2B</strain>
    </source>
</reference>
<dbReference type="Proteomes" id="UP000038055">
    <property type="component" value="Unassembled WGS sequence"/>
</dbReference>
<dbReference type="RefSeq" id="WP_041992163.1">
    <property type="nucleotide sequence ID" value="NZ_CDOD01000022.1"/>
</dbReference>
<keyword evidence="3" id="KW-1185">Reference proteome</keyword>
<evidence type="ECO:0000256" key="1">
    <source>
        <dbReference type="SAM" id="Phobius"/>
    </source>
</evidence>
<gene>
    <name evidence="2" type="ORF">CCYN2B_290027</name>
</gene>
<feature type="transmembrane region" description="Helical" evidence="1">
    <location>
        <begin position="20"/>
        <end position="41"/>
    </location>
</feature>
<evidence type="ECO:0000313" key="2">
    <source>
        <dbReference type="EMBL" id="CEN35834.1"/>
    </source>
</evidence>
<proteinExistence type="predicted"/>
<keyword evidence="1" id="KW-1133">Transmembrane helix</keyword>
<keyword evidence="1" id="KW-0812">Transmembrane</keyword>
<organism evidence="2 3">
    <name type="scientific">Capnocytophaga cynodegmi</name>
    <dbReference type="NCBI Taxonomy" id="28189"/>
    <lineage>
        <taxon>Bacteria</taxon>
        <taxon>Pseudomonadati</taxon>
        <taxon>Bacteroidota</taxon>
        <taxon>Flavobacteriia</taxon>
        <taxon>Flavobacteriales</taxon>
        <taxon>Flavobacteriaceae</taxon>
        <taxon>Capnocytophaga</taxon>
    </lineage>
</organism>
<dbReference type="Pfam" id="PF17561">
    <property type="entry name" value="TssO"/>
    <property type="match status" value="1"/>
</dbReference>
<dbReference type="InterPro" id="IPR039449">
    <property type="entry name" value="TssO"/>
</dbReference>
<sequence>MEAKNETNKITNSRERTIGFLYVCIIFSVTTMLCGYILFFANNHYQSLEGKKAILEQIQRVRQFEKEQVTQMDKIQQIDKKIAQLNPALKAAYEKQEVALLLGEIRNVYTQQKWDVRYRIFDHIATFYEFQMSDKDRLWNIQQNIEKFKLDLERCRANTEIRRNNLNQQ</sequence>
<dbReference type="AlphaFoldDB" id="A0A0B7HBB4"/>